<name>A0ABR1J0J4_9AGAR</name>
<protein>
    <submittedName>
        <fullName evidence="2">Uncharacterized protein</fullName>
    </submittedName>
</protein>
<reference evidence="2 3" key="1">
    <citation type="submission" date="2024-01" db="EMBL/GenBank/DDBJ databases">
        <title>A draft genome for the cacao thread blight pathogen Marasmiellus scandens.</title>
        <authorList>
            <person name="Baruah I.K."/>
            <person name="Leung J."/>
            <person name="Bukari Y."/>
            <person name="Amoako-Attah I."/>
            <person name="Meinhardt L.W."/>
            <person name="Bailey B.A."/>
            <person name="Cohen S.P."/>
        </authorList>
    </citation>
    <scope>NUCLEOTIDE SEQUENCE [LARGE SCALE GENOMIC DNA]</scope>
    <source>
        <strain evidence="2 3">GH-19</strain>
    </source>
</reference>
<sequence length="248" mass="27523">MVFRKRSDSDPEFKPSKYLKHTTKAQGKSLESEPEEIDLFEATSSAPSSPASRKRSLDNSEEAQLTPTSIPKTPSRKKARHHSPSPPGSSPALSAPISPFQPISPLANTTFPLLRSPETPQASGSTIKQHSFIIPPSIHSEFPGSSPDPGVHTTPSTKFQFRGRRPKSPRKGLSSPSAYHRERKEILKQRMEDASAQKVKAAEVRRAMQQAAQKAEILHHQLVKLPTQSHLRTHKTDTIFSTTEILYR</sequence>
<feature type="compositionally biased region" description="Basic residues" evidence="1">
    <location>
        <begin position="74"/>
        <end position="83"/>
    </location>
</feature>
<feature type="compositionally biased region" description="Polar residues" evidence="1">
    <location>
        <begin position="118"/>
        <end position="129"/>
    </location>
</feature>
<evidence type="ECO:0000256" key="1">
    <source>
        <dbReference type="SAM" id="MobiDB-lite"/>
    </source>
</evidence>
<keyword evidence="3" id="KW-1185">Reference proteome</keyword>
<dbReference type="EMBL" id="JBANRG010000057">
    <property type="protein sequence ID" value="KAK7442748.1"/>
    <property type="molecule type" value="Genomic_DNA"/>
</dbReference>
<accession>A0ABR1J0J4</accession>
<organism evidence="2 3">
    <name type="scientific">Marasmiellus scandens</name>
    <dbReference type="NCBI Taxonomy" id="2682957"/>
    <lineage>
        <taxon>Eukaryota</taxon>
        <taxon>Fungi</taxon>
        <taxon>Dikarya</taxon>
        <taxon>Basidiomycota</taxon>
        <taxon>Agaricomycotina</taxon>
        <taxon>Agaricomycetes</taxon>
        <taxon>Agaricomycetidae</taxon>
        <taxon>Agaricales</taxon>
        <taxon>Marasmiineae</taxon>
        <taxon>Omphalotaceae</taxon>
        <taxon>Marasmiellus</taxon>
    </lineage>
</organism>
<comment type="caution">
    <text evidence="2">The sequence shown here is derived from an EMBL/GenBank/DDBJ whole genome shotgun (WGS) entry which is preliminary data.</text>
</comment>
<evidence type="ECO:0000313" key="3">
    <source>
        <dbReference type="Proteomes" id="UP001498398"/>
    </source>
</evidence>
<feature type="compositionally biased region" description="Polar residues" evidence="1">
    <location>
        <begin position="62"/>
        <end position="72"/>
    </location>
</feature>
<feature type="region of interest" description="Disordered" evidence="1">
    <location>
        <begin position="1"/>
        <end position="182"/>
    </location>
</feature>
<evidence type="ECO:0000313" key="2">
    <source>
        <dbReference type="EMBL" id="KAK7442748.1"/>
    </source>
</evidence>
<dbReference type="Proteomes" id="UP001498398">
    <property type="component" value="Unassembled WGS sequence"/>
</dbReference>
<proteinExistence type="predicted"/>
<feature type="compositionally biased region" description="Basic and acidic residues" evidence="1">
    <location>
        <begin position="1"/>
        <end position="15"/>
    </location>
</feature>
<gene>
    <name evidence="2" type="ORF">VKT23_015995</name>
</gene>
<feature type="compositionally biased region" description="Basic residues" evidence="1">
    <location>
        <begin position="161"/>
        <end position="170"/>
    </location>
</feature>